<evidence type="ECO:0000313" key="12">
    <source>
        <dbReference type="Proteomes" id="UP000547879"/>
    </source>
</evidence>
<evidence type="ECO:0000259" key="10">
    <source>
        <dbReference type="PROSITE" id="PS50113"/>
    </source>
</evidence>
<evidence type="ECO:0000256" key="1">
    <source>
        <dbReference type="ARBA" id="ARBA00000085"/>
    </source>
</evidence>
<feature type="transmembrane region" description="Helical" evidence="7">
    <location>
        <begin position="79"/>
        <end position="100"/>
    </location>
</feature>
<dbReference type="SMART" id="SM00387">
    <property type="entry name" value="HATPase_c"/>
    <property type="match status" value="1"/>
</dbReference>
<keyword evidence="6" id="KW-0175">Coiled coil</keyword>
<feature type="domain" description="PAS" evidence="9">
    <location>
        <begin position="249"/>
        <end position="320"/>
    </location>
</feature>
<feature type="domain" description="PAC" evidence="10">
    <location>
        <begin position="323"/>
        <end position="376"/>
    </location>
</feature>
<dbReference type="Gene3D" id="3.30.450.20">
    <property type="entry name" value="PAS domain"/>
    <property type="match status" value="3"/>
</dbReference>
<dbReference type="Gene3D" id="1.10.287.130">
    <property type="match status" value="1"/>
</dbReference>
<accession>A0A7X0D0S4</accession>
<evidence type="ECO:0000256" key="6">
    <source>
        <dbReference type="SAM" id="Coils"/>
    </source>
</evidence>
<dbReference type="Pfam" id="PF08447">
    <property type="entry name" value="PAS_3"/>
    <property type="match status" value="2"/>
</dbReference>
<feature type="coiled-coil region" evidence="6">
    <location>
        <begin position="371"/>
        <end position="398"/>
    </location>
</feature>
<keyword evidence="12" id="KW-1185">Reference proteome</keyword>
<comment type="catalytic activity">
    <reaction evidence="1">
        <text>ATP + protein L-histidine = ADP + protein N-phospho-L-histidine.</text>
        <dbReference type="EC" id="2.7.13.3"/>
    </reaction>
</comment>
<dbReference type="InterPro" id="IPR001610">
    <property type="entry name" value="PAC"/>
</dbReference>
<dbReference type="PANTHER" id="PTHR43304:SF1">
    <property type="entry name" value="PAC DOMAIN-CONTAINING PROTEIN"/>
    <property type="match status" value="1"/>
</dbReference>
<dbReference type="SUPFAM" id="SSF47384">
    <property type="entry name" value="Homodimeric domain of signal transducing histidine kinase"/>
    <property type="match status" value="1"/>
</dbReference>
<feature type="domain" description="PAS" evidence="9">
    <location>
        <begin position="115"/>
        <end position="186"/>
    </location>
</feature>
<evidence type="ECO:0000256" key="2">
    <source>
        <dbReference type="ARBA" id="ARBA00012438"/>
    </source>
</evidence>
<organism evidence="11 12">
    <name type="scientific">Rhizobium wenxiniae</name>
    <dbReference type="NCBI Taxonomy" id="1737357"/>
    <lineage>
        <taxon>Bacteria</taxon>
        <taxon>Pseudomonadati</taxon>
        <taxon>Pseudomonadota</taxon>
        <taxon>Alphaproteobacteria</taxon>
        <taxon>Hyphomicrobiales</taxon>
        <taxon>Rhizobiaceae</taxon>
        <taxon>Rhizobium/Agrobacterium group</taxon>
        <taxon>Rhizobium</taxon>
    </lineage>
</organism>
<comment type="caution">
    <text evidence="11">The sequence shown here is derived from an EMBL/GenBank/DDBJ whole genome shotgun (WGS) entry which is preliminary data.</text>
</comment>
<dbReference type="InterPro" id="IPR035965">
    <property type="entry name" value="PAS-like_dom_sf"/>
</dbReference>
<keyword evidence="5" id="KW-0418">Kinase</keyword>
<dbReference type="PANTHER" id="PTHR43304">
    <property type="entry name" value="PHYTOCHROME-LIKE PROTEIN CPH1"/>
    <property type="match status" value="1"/>
</dbReference>
<evidence type="ECO:0000259" key="9">
    <source>
        <dbReference type="PROSITE" id="PS50112"/>
    </source>
</evidence>
<dbReference type="InterPro" id="IPR000700">
    <property type="entry name" value="PAS-assoc_C"/>
</dbReference>
<keyword evidence="4" id="KW-0808">Transferase</keyword>
<keyword evidence="3" id="KW-0597">Phosphoprotein</keyword>
<evidence type="ECO:0000256" key="5">
    <source>
        <dbReference type="ARBA" id="ARBA00022777"/>
    </source>
</evidence>
<dbReference type="PRINTS" id="PR00344">
    <property type="entry name" value="BCTRLSENSOR"/>
</dbReference>
<sequence length="799" mass="88666">MDEKLKRPLLLVAAVVLAGLVFTFDSVTDFDSSVAVLYLAVLVIVSAAGTGKDVTRAAELCIGLTLLSWIIVHRDDPTASSAMRCIFACIAIGVTGALLISRKRLVATKVELERSRSEVELFANSVPFVLWRSNPRGEIEYLNASWTAVTGLDRWSVLEGQRYNDVVHPDDMPSLVETVSKAVATRTTTDLKVRVRQSDGSYRWMQIYDNPAYSPLTEQVERFGGLSDVHDEVVAKQELERVRSELEISRTELINFTDSVPQILWRADALGNIDFFNRRYAEVTGRDVELALDRQDFVDDIHPDDREDYSRLVGQAFASRSELRASFRLRHADGSYRWMSVVGRPVRPTDGSDDIRYYGGVSDIHDEVTSHQKVRDLNETLEQRVEERTSELLRTERRYAGLFDVSNMTFAEMDFSAAEVMLDKIKAAGVTDLRAYMTVNPEELERTLGAIKTTRVNRALARMMGYDSVADLVANPPSQNAEDGSEVLLRQLEMYYYGADHIDGRTVLVGKNGKRIPVYFTVTRLSDGLHLSSHVDLSDQERIEQMRQAAQAELARANRIATVGAFSASIAHELNQPISAMVIDARTGLRLLAREGPGMEAVDRILQRVEKNAQRVAGIVQRTRENLVARGRTGKLIDLFRLASETRDLIDHDLKRADVEMEIVCSNTLSSVIADPVELQQVLVNLINNAVDAMRGQITERRITLGFVEKQTTVRVRVADTGPGIADEHIEKLFDPFFTTKSSGIGMGLQICRSAVEAMGGELTVTNQAGGGASFEFDLPLAQGQPKSGTEASFSGSPG</sequence>
<dbReference type="InterPro" id="IPR000014">
    <property type="entry name" value="PAS"/>
</dbReference>
<dbReference type="InterPro" id="IPR004358">
    <property type="entry name" value="Sig_transdc_His_kin-like_C"/>
</dbReference>
<dbReference type="CDD" id="cd00130">
    <property type="entry name" value="PAS"/>
    <property type="match status" value="2"/>
</dbReference>
<dbReference type="EC" id="2.7.13.3" evidence="2"/>
<reference evidence="11 12" key="1">
    <citation type="submission" date="2020-08" db="EMBL/GenBank/DDBJ databases">
        <title>Genomic Encyclopedia of Type Strains, Phase IV (KMG-IV): sequencing the most valuable type-strain genomes for metagenomic binning, comparative biology and taxonomic classification.</title>
        <authorList>
            <person name="Goeker M."/>
        </authorList>
    </citation>
    <scope>NUCLEOTIDE SEQUENCE [LARGE SCALE GENOMIC DNA]</scope>
    <source>
        <strain evidence="11 12">DSM 100734</strain>
    </source>
</reference>
<dbReference type="InterPro" id="IPR036890">
    <property type="entry name" value="HATPase_C_sf"/>
</dbReference>
<dbReference type="InterPro" id="IPR036097">
    <property type="entry name" value="HisK_dim/P_sf"/>
</dbReference>
<keyword evidence="7" id="KW-0472">Membrane</keyword>
<feature type="transmembrane region" description="Helical" evidence="7">
    <location>
        <begin position="33"/>
        <end position="50"/>
    </location>
</feature>
<dbReference type="PROSITE" id="PS50112">
    <property type="entry name" value="PAS"/>
    <property type="match status" value="2"/>
</dbReference>
<dbReference type="PROSITE" id="PS50113">
    <property type="entry name" value="PAC"/>
    <property type="match status" value="2"/>
</dbReference>
<feature type="domain" description="Histidine kinase" evidence="8">
    <location>
        <begin position="569"/>
        <end position="783"/>
    </location>
</feature>
<dbReference type="SUPFAM" id="SSF55874">
    <property type="entry name" value="ATPase domain of HSP90 chaperone/DNA topoisomerase II/histidine kinase"/>
    <property type="match status" value="1"/>
</dbReference>
<dbReference type="InterPro" id="IPR003594">
    <property type="entry name" value="HATPase_dom"/>
</dbReference>
<evidence type="ECO:0000313" key="11">
    <source>
        <dbReference type="EMBL" id="MBB6163722.1"/>
    </source>
</evidence>
<dbReference type="GO" id="GO:0000155">
    <property type="term" value="F:phosphorelay sensor kinase activity"/>
    <property type="evidence" value="ECO:0007669"/>
    <property type="project" value="InterPro"/>
</dbReference>
<keyword evidence="7" id="KW-1133">Transmembrane helix</keyword>
<dbReference type="InterPro" id="IPR052162">
    <property type="entry name" value="Sensor_kinase/Photoreceptor"/>
</dbReference>
<dbReference type="Pfam" id="PF02518">
    <property type="entry name" value="HATPase_c"/>
    <property type="match status" value="1"/>
</dbReference>
<dbReference type="SMART" id="SM00091">
    <property type="entry name" value="PAS"/>
    <property type="match status" value="2"/>
</dbReference>
<dbReference type="InterPro" id="IPR013655">
    <property type="entry name" value="PAS_fold_3"/>
</dbReference>
<keyword evidence="7" id="KW-0812">Transmembrane</keyword>
<dbReference type="RefSeq" id="WP_183993648.1">
    <property type="nucleotide sequence ID" value="NZ_BMHW01000008.1"/>
</dbReference>
<evidence type="ECO:0000256" key="3">
    <source>
        <dbReference type="ARBA" id="ARBA00022553"/>
    </source>
</evidence>
<protein>
    <recommendedName>
        <fullName evidence="2">histidine kinase</fullName>
        <ecNumber evidence="2">2.7.13.3</ecNumber>
    </recommendedName>
</protein>
<dbReference type="AlphaFoldDB" id="A0A7X0D0S4"/>
<dbReference type="CDD" id="cd00082">
    <property type="entry name" value="HisKA"/>
    <property type="match status" value="1"/>
</dbReference>
<evidence type="ECO:0000256" key="7">
    <source>
        <dbReference type="SAM" id="Phobius"/>
    </source>
</evidence>
<dbReference type="Proteomes" id="UP000547879">
    <property type="component" value="Unassembled WGS sequence"/>
</dbReference>
<dbReference type="NCBIfam" id="TIGR00229">
    <property type="entry name" value="sensory_box"/>
    <property type="match status" value="2"/>
</dbReference>
<dbReference type="InterPro" id="IPR003661">
    <property type="entry name" value="HisK_dim/P_dom"/>
</dbReference>
<evidence type="ECO:0000259" key="8">
    <source>
        <dbReference type="PROSITE" id="PS50109"/>
    </source>
</evidence>
<dbReference type="SMART" id="SM00086">
    <property type="entry name" value="PAC"/>
    <property type="match status" value="3"/>
</dbReference>
<dbReference type="InterPro" id="IPR005467">
    <property type="entry name" value="His_kinase_dom"/>
</dbReference>
<feature type="domain" description="PAC" evidence="10">
    <location>
        <begin position="189"/>
        <end position="241"/>
    </location>
</feature>
<dbReference type="PROSITE" id="PS50109">
    <property type="entry name" value="HIS_KIN"/>
    <property type="match status" value="1"/>
</dbReference>
<proteinExistence type="predicted"/>
<dbReference type="SUPFAM" id="SSF55785">
    <property type="entry name" value="PYP-like sensor domain (PAS domain)"/>
    <property type="match status" value="2"/>
</dbReference>
<name>A0A7X0D0S4_9HYPH</name>
<evidence type="ECO:0000256" key="4">
    <source>
        <dbReference type="ARBA" id="ARBA00022679"/>
    </source>
</evidence>
<dbReference type="EMBL" id="JACHEG010000003">
    <property type="protein sequence ID" value="MBB6163722.1"/>
    <property type="molecule type" value="Genomic_DNA"/>
</dbReference>
<gene>
    <name evidence="11" type="ORF">HNQ72_003562</name>
</gene>
<dbReference type="Gene3D" id="3.30.565.10">
    <property type="entry name" value="Histidine kinase-like ATPase, C-terminal domain"/>
    <property type="match status" value="1"/>
</dbReference>